<keyword evidence="5" id="KW-0378">Hydrolase</keyword>
<dbReference type="InterPro" id="IPR008201">
    <property type="entry name" value="HepT-like"/>
</dbReference>
<evidence type="ECO:0000256" key="2">
    <source>
        <dbReference type="ARBA" id="ARBA00022649"/>
    </source>
</evidence>
<keyword evidence="4" id="KW-0547">Nucleotide-binding</keyword>
<dbReference type="PANTHER" id="PTHR34139">
    <property type="entry name" value="UPF0331 PROTEIN MJ0127"/>
    <property type="match status" value="1"/>
</dbReference>
<keyword evidence="1" id="KW-0597">Phosphoprotein</keyword>
<reference evidence="6" key="1">
    <citation type="journal article" date="2015" name="Proc. Natl. Acad. Sci. U.S.A.">
        <title>Networks of energetic and metabolic interactions define dynamics in microbial communities.</title>
        <authorList>
            <person name="Embree M."/>
            <person name="Liu J.K."/>
            <person name="Al-Bassam M.M."/>
            <person name="Zengler K."/>
        </authorList>
    </citation>
    <scope>NUCLEOTIDE SEQUENCE</scope>
</reference>
<organism evidence="6">
    <name type="scientific">hydrocarbon metagenome</name>
    <dbReference type="NCBI Taxonomy" id="938273"/>
    <lineage>
        <taxon>unclassified sequences</taxon>
        <taxon>metagenomes</taxon>
        <taxon>ecological metagenomes</taxon>
    </lineage>
</organism>
<evidence type="ECO:0000256" key="1">
    <source>
        <dbReference type="ARBA" id="ARBA00022553"/>
    </source>
</evidence>
<dbReference type="GO" id="GO:0004540">
    <property type="term" value="F:RNA nuclease activity"/>
    <property type="evidence" value="ECO:0007669"/>
    <property type="project" value="InterPro"/>
</dbReference>
<dbReference type="GO" id="GO:0110001">
    <property type="term" value="C:toxin-antitoxin complex"/>
    <property type="evidence" value="ECO:0007669"/>
    <property type="project" value="InterPro"/>
</dbReference>
<protein>
    <recommendedName>
        <fullName evidence="7">DUF86 domain-containing protein</fullName>
    </recommendedName>
</protein>
<keyword evidence="3" id="KW-0540">Nuclease</keyword>
<evidence type="ECO:0008006" key="7">
    <source>
        <dbReference type="Google" id="ProtNLM"/>
    </source>
</evidence>
<sequence length="120" mass="14078">MQPEERDAAYLWDMLDAAIAVREFVSARTYCDYQNDRMLRGAVERHIEIIGEAANHVSDDFKKVHPEIPWRSIIGQRHVLIHEYGEIKHERIWVVASERIPELIILLEHVLPKIPTETEI</sequence>
<proteinExistence type="predicted"/>
<accession>A0A0W8FLE0</accession>
<evidence type="ECO:0000256" key="3">
    <source>
        <dbReference type="ARBA" id="ARBA00022722"/>
    </source>
</evidence>
<evidence type="ECO:0000256" key="5">
    <source>
        <dbReference type="ARBA" id="ARBA00022801"/>
    </source>
</evidence>
<dbReference type="Pfam" id="PF01934">
    <property type="entry name" value="HepT-like"/>
    <property type="match status" value="1"/>
</dbReference>
<dbReference type="GO" id="GO:0000166">
    <property type="term" value="F:nucleotide binding"/>
    <property type="evidence" value="ECO:0007669"/>
    <property type="project" value="UniProtKB-KW"/>
</dbReference>
<comment type="caution">
    <text evidence="6">The sequence shown here is derived from an EMBL/GenBank/DDBJ whole genome shotgun (WGS) entry which is preliminary data.</text>
</comment>
<dbReference type="EMBL" id="LNQE01001024">
    <property type="protein sequence ID" value="KUG21750.1"/>
    <property type="molecule type" value="Genomic_DNA"/>
</dbReference>
<dbReference type="GO" id="GO:0016787">
    <property type="term" value="F:hydrolase activity"/>
    <property type="evidence" value="ECO:0007669"/>
    <property type="project" value="UniProtKB-KW"/>
</dbReference>
<keyword evidence="2" id="KW-1277">Toxin-antitoxin system</keyword>
<gene>
    <name evidence="6" type="ORF">ASZ90_008486</name>
</gene>
<dbReference type="AlphaFoldDB" id="A0A0W8FLE0"/>
<dbReference type="InterPro" id="IPR051813">
    <property type="entry name" value="HepT_RNase_toxin"/>
</dbReference>
<evidence type="ECO:0000313" key="6">
    <source>
        <dbReference type="EMBL" id="KUG21750.1"/>
    </source>
</evidence>
<dbReference type="PANTHER" id="PTHR34139:SF1">
    <property type="entry name" value="RNASE MJ1380-RELATED"/>
    <property type="match status" value="1"/>
</dbReference>
<name>A0A0W8FLE0_9ZZZZ</name>
<evidence type="ECO:0000256" key="4">
    <source>
        <dbReference type="ARBA" id="ARBA00022741"/>
    </source>
</evidence>